<comment type="caution">
    <text evidence="2">The sequence shown here is derived from an EMBL/GenBank/DDBJ whole genome shotgun (WGS) entry which is preliminary data.</text>
</comment>
<dbReference type="Pfam" id="PF10294">
    <property type="entry name" value="Methyltransf_16"/>
    <property type="match status" value="1"/>
</dbReference>
<gene>
    <name evidence="2" type="ORF">PAPYR_10571</name>
</gene>
<evidence type="ECO:0000313" key="2">
    <source>
        <dbReference type="EMBL" id="KAJ4454669.1"/>
    </source>
</evidence>
<dbReference type="SUPFAM" id="SSF53335">
    <property type="entry name" value="S-adenosyl-L-methionine-dependent methyltransferases"/>
    <property type="match status" value="1"/>
</dbReference>
<evidence type="ECO:0000313" key="3">
    <source>
        <dbReference type="Proteomes" id="UP001141327"/>
    </source>
</evidence>
<dbReference type="EMBL" id="JAPMOS010000141">
    <property type="protein sequence ID" value="KAJ4454669.1"/>
    <property type="molecule type" value="Genomic_DNA"/>
</dbReference>
<dbReference type="InterPro" id="IPR019410">
    <property type="entry name" value="Methyltransf_16"/>
</dbReference>
<dbReference type="PANTHER" id="PTHR14614:SF109">
    <property type="entry name" value="RIBOSOMAL LYSINE N-METHYLTRANSFERASE 5"/>
    <property type="match status" value="1"/>
</dbReference>
<reference evidence="2" key="1">
    <citation type="journal article" date="2022" name="bioRxiv">
        <title>Genomics of Preaxostyla Flagellates Illuminates Evolutionary Transitions and the Path Towards Mitochondrial Loss.</title>
        <authorList>
            <person name="Novak L.V.F."/>
            <person name="Treitli S.C."/>
            <person name="Pyrih J."/>
            <person name="Halakuc P."/>
            <person name="Pipaliya S.V."/>
            <person name="Vacek V."/>
            <person name="Brzon O."/>
            <person name="Soukal P."/>
            <person name="Eme L."/>
            <person name="Dacks J.B."/>
            <person name="Karnkowska A."/>
            <person name="Elias M."/>
            <person name="Hampl V."/>
        </authorList>
    </citation>
    <scope>NUCLEOTIDE SEQUENCE</scope>
    <source>
        <strain evidence="2">RCP-MX</strain>
    </source>
</reference>
<dbReference type="PANTHER" id="PTHR14614">
    <property type="entry name" value="HEPATOCELLULAR CARCINOMA-ASSOCIATED ANTIGEN"/>
    <property type="match status" value="1"/>
</dbReference>
<feature type="region of interest" description="Disordered" evidence="1">
    <location>
        <begin position="152"/>
        <end position="181"/>
    </location>
</feature>
<accession>A0ABQ8UBG6</accession>
<sequence length="282" mass="30592">MAIILRPRVDCFHLEERPFGYPSLGRIIISQRPGTHVGAYVWTCSHLMAKFFIGKALSCSLPQSCFQDCSVVELGAGTGHLGIALALMGAHVTVTDMDELVPLLDHNIEMNGLVKQPHPQPSPSAASGKFTRGWAVARALMWGVPPRPCDPLLPPVGSTPPATPLPSPPADASLLPTPQPQQPLPDLGQVDMVVCSDVVYNNVRSHVPLLETLEALLSRPASAQAPDGKPVGYLGAFERYPEQERPFFELLRARFAVVDVPRGEFDPAGAFPLMHLYRFTVP</sequence>
<proteinExistence type="predicted"/>
<name>A0ABQ8UBG6_9EUKA</name>
<organism evidence="2 3">
    <name type="scientific">Paratrimastix pyriformis</name>
    <dbReference type="NCBI Taxonomy" id="342808"/>
    <lineage>
        <taxon>Eukaryota</taxon>
        <taxon>Metamonada</taxon>
        <taxon>Preaxostyla</taxon>
        <taxon>Paratrimastigidae</taxon>
        <taxon>Paratrimastix</taxon>
    </lineage>
</organism>
<feature type="compositionally biased region" description="Pro residues" evidence="1">
    <location>
        <begin position="152"/>
        <end position="169"/>
    </location>
</feature>
<dbReference type="Gene3D" id="3.40.50.150">
    <property type="entry name" value="Vaccinia Virus protein VP39"/>
    <property type="match status" value="1"/>
</dbReference>
<evidence type="ECO:0000256" key="1">
    <source>
        <dbReference type="SAM" id="MobiDB-lite"/>
    </source>
</evidence>
<dbReference type="Proteomes" id="UP001141327">
    <property type="component" value="Unassembled WGS sequence"/>
</dbReference>
<protein>
    <submittedName>
        <fullName evidence="2">Uncharacterized protein</fullName>
    </submittedName>
</protein>
<dbReference type="CDD" id="cd02440">
    <property type="entry name" value="AdoMet_MTases"/>
    <property type="match status" value="1"/>
</dbReference>
<keyword evidence="3" id="KW-1185">Reference proteome</keyword>
<dbReference type="InterPro" id="IPR029063">
    <property type="entry name" value="SAM-dependent_MTases_sf"/>
</dbReference>